<evidence type="ECO:0000256" key="7">
    <source>
        <dbReference type="HAMAP-Rule" id="MF_00910"/>
    </source>
</evidence>
<evidence type="ECO:0000256" key="8">
    <source>
        <dbReference type="NCBIfam" id="TIGR02209"/>
    </source>
</evidence>
<keyword evidence="6 7" id="KW-0131">Cell cycle</keyword>
<dbReference type="InterPro" id="IPR011922">
    <property type="entry name" value="Cell_div_FtsL"/>
</dbReference>
<proteinExistence type="inferred from homology"/>
<keyword evidence="3 7" id="KW-0812">Transmembrane</keyword>
<accession>A0A5K7X0Z0</accession>
<comment type="similarity">
    <text evidence="7">Belongs to the FtsL family.</text>
</comment>
<sequence>MNLSQQAYKVQRQEYVEAAPRQRQVVITRRVTKGEKALWAMAGIMIFAMALLLVANQAKLYIASKDVASLQSKIDEQAKVTQQLKVESDSLSSPERIVRFAEKELGLKLDIENVKVLP</sequence>
<protein>
    <recommendedName>
        <fullName evidence="7 8">Cell division protein FtsL</fullName>
    </recommendedName>
</protein>
<keyword evidence="4 7" id="KW-1133">Transmembrane helix</keyword>
<dbReference type="NCBIfam" id="TIGR02209">
    <property type="entry name" value="ftsL_broad"/>
    <property type="match status" value="1"/>
</dbReference>
<evidence type="ECO:0000256" key="5">
    <source>
        <dbReference type="ARBA" id="ARBA00023136"/>
    </source>
</evidence>
<keyword evidence="5 7" id="KW-0472">Membrane</keyword>
<reference evidence="9 10" key="1">
    <citation type="submission" date="2019-09" db="EMBL/GenBank/DDBJ databases">
        <title>Complete genome sequence of Sporolactobacillus terrae 70-3.</title>
        <authorList>
            <person name="Tanaka N."/>
            <person name="Shiwa Y."/>
            <person name="Fujita N."/>
            <person name="Tanasupawat S."/>
        </authorList>
    </citation>
    <scope>NUCLEOTIDE SEQUENCE [LARGE SCALE GENOMIC DNA]</scope>
    <source>
        <strain evidence="9 10">70-3</strain>
    </source>
</reference>
<dbReference type="GO" id="GO:0005886">
    <property type="term" value="C:plasma membrane"/>
    <property type="evidence" value="ECO:0007669"/>
    <property type="project" value="UniProtKB-SubCell"/>
</dbReference>
<evidence type="ECO:0000256" key="1">
    <source>
        <dbReference type="ARBA" id="ARBA00022475"/>
    </source>
</evidence>
<evidence type="ECO:0000256" key="2">
    <source>
        <dbReference type="ARBA" id="ARBA00022618"/>
    </source>
</evidence>
<evidence type="ECO:0000313" key="9">
    <source>
        <dbReference type="EMBL" id="BBN98568.1"/>
    </source>
</evidence>
<comment type="subcellular location">
    <subcellularLocation>
        <location evidence="7">Cell membrane</location>
        <topology evidence="7">Single-pass type II membrane protein</topology>
    </subcellularLocation>
    <text evidence="7">Localizes to the division septum where it forms a ring structure.</text>
</comment>
<evidence type="ECO:0000256" key="6">
    <source>
        <dbReference type="ARBA" id="ARBA00023306"/>
    </source>
</evidence>
<keyword evidence="1 7" id="KW-1003">Cell membrane</keyword>
<dbReference type="GO" id="GO:0032153">
    <property type="term" value="C:cell division site"/>
    <property type="evidence" value="ECO:0007669"/>
    <property type="project" value="UniProtKB-UniRule"/>
</dbReference>
<dbReference type="AlphaFoldDB" id="A0A5K7X0Z0"/>
<comment type="function">
    <text evidence="7">Essential cell division protein.</text>
</comment>
<name>A0A5K7X0Z0_9BACL</name>
<dbReference type="HAMAP" id="MF_00910">
    <property type="entry name" value="FtsL"/>
    <property type="match status" value="1"/>
</dbReference>
<dbReference type="EMBL" id="AP021853">
    <property type="protein sequence ID" value="BBN98568.1"/>
    <property type="molecule type" value="Genomic_DNA"/>
</dbReference>
<dbReference type="Pfam" id="PF04977">
    <property type="entry name" value="DivIC"/>
    <property type="match status" value="1"/>
</dbReference>
<keyword evidence="2 7" id="KW-0132">Cell division</keyword>
<dbReference type="RefSeq" id="WP_152080406.1">
    <property type="nucleotide sequence ID" value="NZ_AP021853.1"/>
</dbReference>
<feature type="transmembrane region" description="Helical" evidence="7">
    <location>
        <begin position="37"/>
        <end position="55"/>
    </location>
</feature>
<evidence type="ECO:0000256" key="4">
    <source>
        <dbReference type="ARBA" id="ARBA00022989"/>
    </source>
</evidence>
<dbReference type="GO" id="GO:0043093">
    <property type="term" value="P:FtsZ-dependent cytokinesis"/>
    <property type="evidence" value="ECO:0007669"/>
    <property type="project" value="UniProtKB-UniRule"/>
</dbReference>
<dbReference type="Proteomes" id="UP000326951">
    <property type="component" value="Chromosome"/>
</dbReference>
<dbReference type="InterPro" id="IPR007060">
    <property type="entry name" value="FtsL/DivIC"/>
</dbReference>
<evidence type="ECO:0000256" key="3">
    <source>
        <dbReference type="ARBA" id="ARBA00022692"/>
    </source>
</evidence>
<organism evidence="9 10">
    <name type="scientific">Sporolactobacillus terrae</name>
    <dbReference type="NCBI Taxonomy" id="269673"/>
    <lineage>
        <taxon>Bacteria</taxon>
        <taxon>Bacillati</taxon>
        <taxon>Bacillota</taxon>
        <taxon>Bacilli</taxon>
        <taxon>Bacillales</taxon>
        <taxon>Sporolactobacillaceae</taxon>
        <taxon>Sporolactobacillus</taxon>
    </lineage>
</organism>
<evidence type="ECO:0000313" key="10">
    <source>
        <dbReference type="Proteomes" id="UP000326951"/>
    </source>
</evidence>
<gene>
    <name evidence="7" type="primary">ftsL</name>
    <name evidence="9" type="ORF">St703_12730</name>
</gene>